<feature type="compositionally biased region" description="Basic and acidic residues" evidence="1">
    <location>
        <begin position="50"/>
        <end position="59"/>
    </location>
</feature>
<evidence type="ECO:0000313" key="2">
    <source>
        <dbReference type="EMBL" id="PPQ85191.1"/>
    </source>
</evidence>
<organism evidence="2 3">
    <name type="scientific">Psilocybe cyanescens</name>
    <dbReference type="NCBI Taxonomy" id="93625"/>
    <lineage>
        <taxon>Eukaryota</taxon>
        <taxon>Fungi</taxon>
        <taxon>Dikarya</taxon>
        <taxon>Basidiomycota</taxon>
        <taxon>Agaricomycotina</taxon>
        <taxon>Agaricomycetes</taxon>
        <taxon>Agaricomycetidae</taxon>
        <taxon>Agaricales</taxon>
        <taxon>Agaricineae</taxon>
        <taxon>Strophariaceae</taxon>
        <taxon>Psilocybe</taxon>
    </lineage>
</organism>
<evidence type="ECO:0000256" key="1">
    <source>
        <dbReference type="SAM" id="MobiDB-lite"/>
    </source>
</evidence>
<accession>A0A409X367</accession>
<feature type="compositionally biased region" description="Basic and acidic residues" evidence="1">
    <location>
        <begin position="84"/>
        <end position="96"/>
    </location>
</feature>
<keyword evidence="3" id="KW-1185">Reference proteome</keyword>
<feature type="compositionally biased region" description="Low complexity" evidence="1">
    <location>
        <begin position="31"/>
        <end position="41"/>
    </location>
</feature>
<dbReference type="Proteomes" id="UP000283269">
    <property type="component" value="Unassembled WGS sequence"/>
</dbReference>
<dbReference type="AlphaFoldDB" id="A0A409X367"/>
<sequence length="109" mass="11670">MSEQRPGGRGTPNGGEGSWRARGRGRGRGRGATSASSRGHGPAPNPPADSRQRDSRIDAKPMTPGSTIARRGMNLVASVSRSSGLEKDGDEYDHSDIRYWLAHDRTSVL</sequence>
<protein>
    <submittedName>
        <fullName evidence="2">Uncharacterized protein</fullName>
    </submittedName>
</protein>
<comment type="caution">
    <text evidence="2">The sequence shown here is derived from an EMBL/GenBank/DDBJ whole genome shotgun (WGS) entry which is preliminary data.</text>
</comment>
<dbReference type="InParanoid" id="A0A409X367"/>
<dbReference type="EMBL" id="NHYD01002743">
    <property type="protein sequence ID" value="PPQ85191.1"/>
    <property type="molecule type" value="Genomic_DNA"/>
</dbReference>
<feature type="compositionally biased region" description="Gly residues" evidence="1">
    <location>
        <begin position="7"/>
        <end position="17"/>
    </location>
</feature>
<gene>
    <name evidence="2" type="ORF">CVT25_004198</name>
</gene>
<name>A0A409X367_PSICY</name>
<feature type="region of interest" description="Disordered" evidence="1">
    <location>
        <begin position="1"/>
        <end position="96"/>
    </location>
</feature>
<evidence type="ECO:0000313" key="3">
    <source>
        <dbReference type="Proteomes" id="UP000283269"/>
    </source>
</evidence>
<dbReference type="OrthoDB" id="2100128at2759"/>
<reference evidence="2 3" key="1">
    <citation type="journal article" date="2018" name="Evol. Lett.">
        <title>Horizontal gene cluster transfer increased hallucinogenic mushroom diversity.</title>
        <authorList>
            <person name="Reynolds H.T."/>
            <person name="Vijayakumar V."/>
            <person name="Gluck-Thaler E."/>
            <person name="Korotkin H.B."/>
            <person name="Matheny P.B."/>
            <person name="Slot J.C."/>
        </authorList>
    </citation>
    <scope>NUCLEOTIDE SEQUENCE [LARGE SCALE GENOMIC DNA]</scope>
    <source>
        <strain evidence="2 3">2631</strain>
    </source>
</reference>
<proteinExistence type="predicted"/>